<comment type="caution">
    <text evidence="1">The sequence shown here is derived from an EMBL/GenBank/DDBJ whole genome shotgun (WGS) entry which is preliminary data.</text>
</comment>
<dbReference type="AlphaFoldDB" id="A0A4Y2IAP2"/>
<sequence>MVKKSSLFSFLCEVLKHFLRKNHSKWRVMMSACIMHLYDNVETHVAALEDLISSIGWQVFSHPLIETSLCSLHFFLYEAFLSNMGLDAEEAKTTAAIIAGGRILLFSL</sequence>
<dbReference type="Proteomes" id="UP000499080">
    <property type="component" value="Unassembled WGS sequence"/>
</dbReference>
<keyword evidence="2" id="KW-1185">Reference proteome</keyword>
<gene>
    <name evidence="1" type="ORF">AVEN_82020_1</name>
</gene>
<evidence type="ECO:0000313" key="2">
    <source>
        <dbReference type="Proteomes" id="UP000499080"/>
    </source>
</evidence>
<organism evidence="1 2">
    <name type="scientific">Araneus ventricosus</name>
    <name type="common">Orbweaver spider</name>
    <name type="synonym">Epeira ventricosa</name>
    <dbReference type="NCBI Taxonomy" id="182803"/>
    <lineage>
        <taxon>Eukaryota</taxon>
        <taxon>Metazoa</taxon>
        <taxon>Ecdysozoa</taxon>
        <taxon>Arthropoda</taxon>
        <taxon>Chelicerata</taxon>
        <taxon>Arachnida</taxon>
        <taxon>Araneae</taxon>
        <taxon>Araneomorphae</taxon>
        <taxon>Entelegynae</taxon>
        <taxon>Araneoidea</taxon>
        <taxon>Araneidae</taxon>
        <taxon>Araneus</taxon>
    </lineage>
</organism>
<proteinExistence type="predicted"/>
<reference evidence="1 2" key="1">
    <citation type="journal article" date="2019" name="Sci. Rep.">
        <title>Orb-weaving spider Araneus ventricosus genome elucidates the spidroin gene catalogue.</title>
        <authorList>
            <person name="Kono N."/>
            <person name="Nakamura H."/>
            <person name="Ohtoshi R."/>
            <person name="Moran D.A.P."/>
            <person name="Shinohara A."/>
            <person name="Yoshida Y."/>
            <person name="Fujiwara M."/>
            <person name="Mori M."/>
            <person name="Tomita M."/>
            <person name="Arakawa K."/>
        </authorList>
    </citation>
    <scope>NUCLEOTIDE SEQUENCE [LARGE SCALE GENOMIC DNA]</scope>
</reference>
<protein>
    <submittedName>
        <fullName evidence="1">Uncharacterized protein</fullName>
    </submittedName>
</protein>
<name>A0A4Y2IAP2_ARAVE</name>
<accession>A0A4Y2IAP2</accession>
<evidence type="ECO:0000313" key="1">
    <source>
        <dbReference type="EMBL" id="GBM74126.1"/>
    </source>
</evidence>
<dbReference type="EMBL" id="BGPR01002476">
    <property type="protein sequence ID" value="GBM74126.1"/>
    <property type="molecule type" value="Genomic_DNA"/>
</dbReference>